<dbReference type="EMBL" id="LXKA01000332">
    <property type="protein sequence ID" value="OAJ56806.1"/>
    <property type="molecule type" value="Genomic_DNA"/>
</dbReference>
<feature type="chain" id="PRO_5008393522" description="DUF995 domain-containing protein" evidence="1">
    <location>
        <begin position="26"/>
        <end position="139"/>
    </location>
</feature>
<accession>A0A1A9N3M2</accession>
<dbReference type="OrthoDB" id="9104688at2"/>
<evidence type="ECO:0000313" key="2">
    <source>
        <dbReference type="EMBL" id="OAJ56806.1"/>
    </source>
</evidence>
<evidence type="ECO:0000313" key="5">
    <source>
        <dbReference type="Proteomes" id="UP000078116"/>
    </source>
</evidence>
<name>A0A1A9N3M2_9BURK</name>
<evidence type="ECO:0000313" key="3">
    <source>
        <dbReference type="EMBL" id="OAJ56865.1"/>
    </source>
</evidence>
<evidence type="ECO:0000256" key="1">
    <source>
        <dbReference type="SAM" id="SignalP"/>
    </source>
</evidence>
<dbReference type="InterPro" id="IPR009337">
    <property type="entry name" value="DUF995"/>
</dbReference>
<dbReference type="Proteomes" id="UP000078116">
    <property type="component" value="Unassembled WGS sequence"/>
</dbReference>
<sequence>MTSTNRVAAAASAVLLACIASSAWADEPQKLSKDELMQVIPDSKVLSTGARGFIRRWTNDPSGSFVANWEAPPQFRHGTGNAQGTWKVNDKGQYCVHIEWEKLQAEGWCAFLQKTGDGKYGIADEGHSTWVPTTFELSK</sequence>
<keyword evidence="4" id="KW-1185">Reference proteome</keyword>
<dbReference type="Proteomes" id="UP000077961">
    <property type="component" value="Unassembled WGS sequence"/>
</dbReference>
<evidence type="ECO:0008006" key="6">
    <source>
        <dbReference type="Google" id="ProtNLM"/>
    </source>
</evidence>
<gene>
    <name evidence="3" type="ORF">A6V36_32845</name>
    <name evidence="2" type="ORF">A6V37_30825</name>
</gene>
<evidence type="ECO:0000313" key="4">
    <source>
        <dbReference type="Proteomes" id="UP000077961"/>
    </source>
</evidence>
<reference evidence="4 5" key="1">
    <citation type="submission" date="2016-04" db="EMBL/GenBank/DDBJ databases">
        <title>Reclassification of Paraburkholderia panaciterrae (Farh et al. 2015) Dobritsa &amp; Samadpour 2016 as a later homotypic synonym of Paraburkholderia ginsengiterrae (Farh et al. 2015) Dobritsa &amp; Samadpour 2016.</title>
        <authorList>
            <person name="Dobritsa A.P."/>
            <person name="Kutumbaka K."/>
            <person name="Samadpour M."/>
        </authorList>
    </citation>
    <scope>NUCLEOTIDE SEQUENCE [LARGE SCALE GENOMIC DNA]</scope>
    <source>
        <strain evidence="2 5">DCY85</strain>
        <strain evidence="3 4">DCY85-1</strain>
    </source>
</reference>
<protein>
    <recommendedName>
        <fullName evidence="6">DUF995 domain-containing protein</fullName>
    </recommendedName>
</protein>
<keyword evidence="1" id="KW-0732">Signal</keyword>
<dbReference type="Pfam" id="PF06191">
    <property type="entry name" value="DUF995"/>
    <property type="match status" value="1"/>
</dbReference>
<dbReference type="EMBL" id="LXJZ01000183">
    <property type="protein sequence ID" value="OAJ56865.1"/>
    <property type="molecule type" value="Genomic_DNA"/>
</dbReference>
<proteinExistence type="predicted"/>
<dbReference type="RefSeq" id="WP_064269415.1">
    <property type="nucleotide sequence ID" value="NZ_LXJZ01000183.1"/>
</dbReference>
<dbReference type="AlphaFoldDB" id="A0A1A9N3M2"/>
<organism evidence="2 5">
    <name type="scientific">Paraburkholderia ginsengiterrae</name>
    <dbReference type="NCBI Taxonomy" id="1462993"/>
    <lineage>
        <taxon>Bacteria</taxon>
        <taxon>Pseudomonadati</taxon>
        <taxon>Pseudomonadota</taxon>
        <taxon>Betaproteobacteria</taxon>
        <taxon>Burkholderiales</taxon>
        <taxon>Burkholderiaceae</taxon>
        <taxon>Paraburkholderia</taxon>
    </lineage>
</organism>
<comment type="caution">
    <text evidence="2">The sequence shown here is derived from an EMBL/GenBank/DDBJ whole genome shotgun (WGS) entry which is preliminary data.</text>
</comment>
<feature type="signal peptide" evidence="1">
    <location>
        <begin position="1"/>
        <end position="25"/>
    </location>
</feature>
<dbReference type="PROSITE" id="PS51257">
    <property type="entry name" value="PROKAR_LIPOPROTEIN"/>
    <property type="match status" value="1"/>
</dbReference>